<reference evidence="2" key="1">
    <citation type="journal article" date="2021" name="Mol. Ecol. Resour.">
        <title>Phylogenomic analyses of the genus Drosophila reveals genomic signals of climate adaptation.</title>
        <authorList>
            <person name="Li F."/>
            <person name="Rane R.V."/>
            <person name="Luria V."/>
            <person name="Xiong Z."/>
            <person name="Chen J."/>
            <person name="Li Z."/>
            <person name="Catullo R.A."/>
            <person name="Griffin P.C."/>
            <person name="Schiffer M."/>
            <person name="Pearce S."/>
            <person name="Lee S.F."/>
            <person name="McElroy K."/>
            <person name="Stocker A."/>
            <person name="Shirriffs J."/>
            <person name="Cockerell F."/>
            <person name="Coppin C."/>
            <person name="Sgro C.M."/>
            <person name="Karger A."/>
            <person name="Cain J.W."/>
            <person name="Weber J.A."/>
            <person name="Santpere G."/>
            <person name="Kirschner M.W."/>
            <person name="Hoffmann A.A."/>
            <person name="Oakeshott J.G."/>
            <person name="Zhang G."/>
        </authorList>
    </citation>
    <scope>NUCLEOTIDE SEQUENCE</scope>
    <source>
        <strain evidence="2">BGI-SZ-2011g</strain>
    </source>
</reference>
<feature type="coiled-coil region" evidence="1">
    <location>
        <begin position="30"/>
        <end position="64"/>
    </location>
</feature>
<protein>
    <recommendedName>
        <fullName evidence="4">Augmin complex subunit dgt4</fullName>
    </recommendedName>
</protein>
<evidence type="ECO:0000256" key="1">
    <source>
        <dbReference type="SAM" id="Coils"/>
    </source>
</evidence>
<keyword evidence="1" id="KW-0175">Coiled coil</keyword>
<gene>
    <name evidence="2" type="ORF">KR093_010582</name>
</gene>
<proteinExistence type="predicted"/>
<evidence type="ECO:0008006" key="4">
    <source>
        <dbReference type="Google" id="ProtNLM"/>
    </source>
</evidence>
<name>A0AAD4KBQ0_9MUSC</name>
<organism evidence="2 3">
    <name type="scientific">Drosophila rubida</name>
    <dbReference type="NCBI Taxonomy" id="30044"/>
    <lineage>
        <taxon>Eukaryota</taxon>
        <taxon>Metazoa</taxon>
        <taxon>Ecdysozoa</taxon>
        <taxon>Arthropoda</taxon>
        <taxon>Hexapoda</taxon>
        <taxon>Insecta</taxon>
        <taxon>Pterygota</taxon>
        <taxon>Neoptera</taxon>
        <taxon>Endopterygota</taxon>
        <taxon>Diptera</taxon>
        <taxon>Brachycera</taxon>
        <taxon>Muscomorpha</taxon>
        <taxon>Ephydroidea</taxon>
        <taxon>Drosophilidae</taxon>
        <taxon>Drosophila</taxon>
    </lineage>
</organism>
<evidence type="ECO:0000313" key="3">
    <source>
        <dbReference type="Proteomes" id="UP001200034"/>
    </source>
</evidence>
<keyword evidence="3" id="KW-1185">Reference proteome</keyword>
<accession>A0AAD4KBQ0</accession>
<dbReference type="EMBL" id="JAJJHW010000095">
    <property type="protein sequence ID" value="KAH8387964.1"/>
    <property type="molecule type" value="Genomic_DNA"/>
</dbReference>
<dbReference type="Proteomes" id="UP001200034">
    <property type="component" value="Unassembled WGS sequence"/>
</dbReference>
<dbReference type="AlphaFoldDB" id="A0AAD4KBQ0"/>
<evidence type="ECO:0000313" key="2">
    <source>
        <dbReference type="EMBL" id="KAH8387964.1"/>
    </source>
</evidence>
<comment type="caution">
    <text evidence="2">The sequence shown here is derived from an EMBL/GenBank/DDBJ whole genome shotgun (WGS) entry which is preliminary data.</text>
</comment>
<sequence length="175" mass="20415">MEATAVASNSMDDIQYLLHLDSIKRYTDEEKDVQRQVEDQMRIYQEAKREYQREYARLANFNKQVLLCEALQAPQTQINDCHVDDTIEKLRKSSAILSSRKRPTELDARALEECRKQLEQQHSQPRQQLAQQHGNFTENRDTLRQVCGTLDSVENNFETATLLAVEQYTKQLQAP</sequence>